<dbReference type="PANTHER" id="PTHR33845">
    <property type="entry name" value="C2H2-TYPE DOMAIN-CONTAINING PROTEIN"/>
    <property type="match status" value="1"/>
</dbReference>
<proteinExistence type="predicted"/>
<keyword evidence="3" id="KW-1185">Reference proteome</keyword>
<evidence type="ECO:0000256" key="1">
    <source>
        <dbReference type="SAM" id="MobiDB-lite"/>
    </source>
</evidence>
<dbReference type="AlphaFoldDB" id="A0AAN5I3W8"/>
<reference evidence="3" key="1">
    <citation type="submission" date="2022-10" db="EMBL/GenBank/DDBJ databases">
        <title>Genome assembly of Pristionchus species.</title>
        <authorList>
            <person name="Yoshida K."/>
            <person name="Sommer R.J."/>
        </authorList>
    </citation>
    <scope>NUCLEOTIDE SEQUENCE [LARGE SCALE GENOMIC DNA]</scope>
    <source>
        <strain evidence="3">RS5460</strain>
    </source>
</reference>
<dbReference type="PANTHER" id="PTHR33845:SF1">
    <property type="entry name" value="C2H2-TYPE DOMAIN-CONTAINING PROTEIN"/>
    <property type="match status" value="1"/>
</dbReference>
<feature type="region of interest" description="Disordered" evidence="1">
    <location>
        <begin position="183"/>
        <end position="258"/>
    </location>
</feature>
<name>A0AAN5I3W8_9BILA</name>
<sequence>MRKPGEVFCKKGSVIQETNAFYLPTLFRDELSCNPCARPTPWPLRPTQLCARALHHCPGQRGRCPNDGHVFSKLKEMSISAINVRADNAGCYHSHGTIASVPHLASESGIHVKSFSFSEAQNGKSSCDHVAAQVKRVFRDFVAARNTVANEEEFYKAITQSGLKGISVYLARIKRGTAEEEKAEIKGLSPQDGRDQAARPLQVRGQEFRPSMALLRDRDWSRIQESEGVHSDDRDPPEWRKGRVQSEQEDRRRSTQEE</sequence>
<dbReference type="Proteomes" id="UP001328107">
    <property type="component" value="Unassembled WGS sequence"/>
</dbReference>
<feature type="compositionally biased region" description="Basic and acidic residues" evidence="1">
    <location>
        <begin position="215"/>
        <end position="258"/>
    </location>
</feature>
<accession>A0AAN5I3W8</accession>
<evidence type="ECO:0000313" key="2">
    <source>
        <dbReference type="EMBL" id="GMR50550.1"/>
    </source>
</evidence>
<dbReference type="EMBL" id="BTRK01000004">
    <property type="protein sequence ID" value="GMR50550.1"/>
    <property type="molecule type" value="Genomic_DNA"/>
</dbReference>
<evidence type="ECO:0000313" key="3">
    <source>
        <dbReference type="Proteomes" id="UP001328107"/>
    </source>
</evidence>
<organism evidence="2 3">
    <name type="scientific">Pristionchus mayeri</name>
    <dbReference type="NCBI Taxonomy" id="1317129"/>
    <lineage>
        <taxon>Eukaryota</taxon>
        <taxon>Metazoa</taxon>
        <taxon>Ecdysozoa</taxon>
        <taxon>Nematoda</taxon>
        <taxon>Chromadorea</taxon>
        <taxon>Rhabditida</taxon>
        <taxon>Rhabditina</taxon>
        <taxon>Diplogasteromorpha</taxon>
        <taxon>Diplogasteroidea</taxon>
        <taxon>Neodiplogasteridae</taxon>
        <taxon>Pristionchus</taxon>
    </lineage>
</organism>
<gene>
    <name evidence="2" type="ORF">PMAYCL1PPCAC_20745</name>
</gene>
<comment type="caution">
    <text evidence="2">The sequence shown here is derived from an EMBL/GenBank/DDBJ whole genome shotgun (WGS) entry which is preliminary data.</text>
</comment>
<protein>
    <submittedName>
        <fullName evidence="2">Uncharacterized protein</fullName>
    </submittedName>
</protein>